<evidence type="ECO:0000313" key="4">
    <source>
        <dbReference type="Proteomes" id="UP001633002"/>
    </source>
</evidence>
<evidence type="ECO:0000256" key="1">
    <source>
        <dbReference type="SAM" id="Coils"/>
    </source>
</evidence>
<feature type="region of interest" description="Disordered" evidence="2">
    <location>
        <begin position="20"/>
        <end position="43"/>
    </location>
</feature>
<proteinExistence type="predicted"/>
<feature type="coiled-coil region" evidence="1">
    <location>
        <begin position="104"/>
        <end position="152"/>
    </location>
</feature>
<keyword evidence="4" id="KW-1185">Reference proteome</keyword>
<gene>
    <name evidence="3" type="ORF">R1sor_010363</name>
</gene>
<protein>
    <submittedName>
        <fullName evidence="3">Uncharacterized protein</fullName>
    </submittedName>
</protein>
<name>A0ABD3HXT8_9MARC</name>
<keyword evidence="1" id="KW-0175">Coiled coil</keyword>
<dbReference type="Proteomes" id="UP001633002">
    <property type="component" value="Unassembled WGS sequence"/>
</dbReference>
<organism evidence="3 4">
    <name type="scientific">Riccia sorocarpa</name>
    <dbReference type="NCBI Taxonomy" id="122646"/>
    <lineage>
        <taxon>Eukaryota</taxon>
        <taxon>Viridiplantae</taxon>
        <taxon>Streptophyta</taxon>
        <taxon>Embryophyta</taxon>
        <taxon>Marchantiophyta</taxon>
        <taxon>Marchantiopsida</taxon>
        <taxon>Marchantiidae</taxon>
        <taxon>Marchantiales</taxon>
        <taxon>Ricciaceae</taxon>
        <taxon>Riccia</taxon>
    </lineage>
</organism>
<dbReference type="EMBL" id="JBJQOH010000002">
    <property type="protein sequence ID" value="KAL3696287.1"/>
    <property type="molecule type" value="Genomic_DNA"/>
</dbReference>
<evidence type="ECO:0000256" key="2">
    <source>
        <dbReference type="SAM" id="MobiDB-lite"/>
    </source>
</evidence>
<dbReference type="AlphaFoldDB" id="A0ABD3HXT8"/>
<sequence>MHAILFLQVFVSNDNFQRSSFSKESDEDEDTDNTQVEGDSVEGRKPKASRYFVTLFVTLEEVGKKFYKNFTSGPYNLNTVNELIKRSKDYEKTSTKIFKANQRANEAIKEQKVAEDRAKQLEKEKTDLEARVKELEGKMETISKEKTAALEEVKTKDKKIKNLQVQWIDLQGVEDKEVILGNLRDAVETILETMKEVPTKEKKMTSFTQLADQVKGDYERVLKEHRDDFELFKASLLSETAAPTTSSRSSS</sequence>
<evidence type="ECO:0000313" key="3">
    <source>
        <dbReference type="EMBL" id="KAL3696287.1"/>
    </source>
</evidence>
<reference evidence="3 4" key="1">
    <citation type="submission" date="2024-09" db="EMBL/GenBank/DDBJ databases">
        <title>Chromosome-scale assembly of Riccia sorocarpa.</title>
        <authorList>
            <person name="Paukszto L."/>
        </authorList>
    </citation>
    <scope>NUCLEOTIDE SEQUENCE [LARGE SCALE GENOMIC DNA]</scope>
    <source>
        <strain evidence="3">LP-2024</strain>
        <tissue evidence="3">Aerial parts of the thallus</tissue>
    </source>
</reference>
<comment type="caution">
    <text evidence="3">The sequence shown here is derived from an EMBL/GenBank/DDBJ whole genome shotgun (WGS) entry which is preliminary data.</text>
</comment>
<accession>A0ABD3HXT8</accession>